<sequence>MQATEIEGSNQIADQIVLCQFACFFNAHYSVIIGSQMLDTVNYELQIVMIKF</sequence>
<gene>
    <name evidence="1" type="ORF">VPK24_18065</name>
</gene>
<name>A0ABW7CEL7_9CYAN</name>
<dbReference type="EMBL" id="JAZAQF010000094">
    <property type="protein sequence ID" value="MFG3819555.1"/>
    <property type="molecule type" value="Genomic_DNA"/>
</dbReference>
<comment type="caution">
    <text evidence="1">The sequence shown here is derived from an EMBL/GenBank/DDBJ whole genome shotgun (WGS) entry which is preliminary data.</text>
</comment>
<protein>
    <submittedName>
        <fullName evidence="1">Uncharacterized protein</fullName>
    </submittedName>
</protein>
<organism evidence="1 2">
    <name type="scientific">Limnothrix redekei LRLZ20PSL1</name>
    <dbReference type="NCBI Taxonomy" id="3112953"/>
    <lineage>
        <taxon>Bacteria</taxon>
        <taxon>Bacillati</taxon>
        <taxon>Cyanobacteriota</taxon>
        <taxon>Cyanophyceae</taxon>
        <taxon>Pseudanabaenales</taxon>
        <taxon>Pseudanabaenaceae</taxon>
        <taxon>Limnothrix</taxon>
    </lineage>
</organism>
<dbReference type="Proteomes" id="UP001604335">
    <property type="component" value="Unassembled WGS sequence"/>
</dbReference>
<evidence type="ECO:0000313" key="2">
    <source>
        <dbReference type="Proteomes" id="UP001604335"/>
    </source>
</evidence>
<dbReference type="RefSeq" id="WP_393015522.1">
    <property type="nucleotide sequence ID" value="NZ_JAZAQF010000094.1"/>
</dbReference>
<reference evidence="2" key="1">
    <citation type="journal article" date="2024" name="Algal Res.">
        <title>Biochemical, toxicological and genomic investigation of a high-biomass producing Limnothrix strain isolated from Italian shallow drinking water reservoir.</title>
        <authorList>
            <person name="Simonazzi M."/>
            <person name="Shishido T.K."/>
            <person name="Delbaje E."/>
            <person name="Wahlsten M."/>
            <person name="Fewer D.P."/>
            <person name="Sivonen K."/>
            <person name="Pezzolesi L."/>
            <person name="Pistocchi R."/>
        </authorList>
    </citation>
    <scope>NUCLEOTIDE SEQUENCE [LARGE SCALE GENOMIC DNA]</scope>
    <source>
        <strain evidence="2">LRLZ20PSL1</strain>
    </source>
</reference>
<proteinExistence type="predicted"/>
<evidence type="ECO:0000313" key="1">
    <source>
        <dbReference type="EMBL" id="MFG3819555.1"/>
    </source>
</evidence>
<accession>A0ABW7CEL7</accession>
<keyword evidence="2" id="KW-1185">Reference proteome</keyword>